<dbReference type="InterPro" id="IPR050763">
    <property type="entry name" value="ABC_transporter_ATP-binding"/>
</dbReference>
<evidence type="ECO:0000256" key="2">
    <source>
        <dbReference type="ARBA" id="ARBA00022448"/>
    </source>
</evidence>
<evidence type="ECO:0000259" key="6">
    <source>
        <dbReference type="PROSITE" id="PS50893"/>
    </source>
</evidence>
<comment type="similarity">
    <text evidence="1">Belongs to the ABC transporter superfamily.</text>
</comment>
<evidence type="ECO:0000313" key="9">
    <source>
        <dbReference type="Proteomes" id="UP000298073"/>
    </source>
</evidence>
<reference evidence="7 10" key="2">
    <citation type="journal article" date="2020" name="Microbiome">
        <title>Single-cell genomics of uncultured bacteria reveals dietary fiber responders in the mouse gut microbiota.</title>
        <authorList>
            <person name="Chijiiwa R."/>
            <person name="Hosokawa M."/>
            <person name="Kogawa M."/>
            <person name="Nishikawa Y."/>
            <person name="Ide K."/>
            <person name="Sakanashi C."/>
            <person name="Takahashi K."/>
            <person name="Takeyama H."/>
        </authorList>
    </citation>
    <scope>NUCLEOTIDE SEQUENCE [LARGE SCALE GENOMIC DNA]</scope>
    <source>
        <strain evidence="7">IMSAGC_001</strain>
    </source>
</reference>
<dbReference type="GO" id="GO:0005524">
    <property type="term" value="F:ATP binding"/>
    <property type="evidence" value="ECO:0007669"/>
    <property type="project" value="UniProtKB-KW"/>
</dbReference>
<dbReference type="GO" id="GO:0016887">
    <property type="term" value="F:ATP hydrolysis activity"/>
    <property type="evidence" value="ECO:0007669"/>
    <property type="project" value="InterPro"/>
</dbReference>
<sequence length="285" mass="33313">MDNLITLQNVSYFRNEKKILDKISFTIGRGEKIALLGSNGAGKSTLIDIMTQDINPTDGNIFFDRTSVFPKNRTGVLYGCLPLFPYLRVFEQIRYFTAIYRLDYKEVEKEYYKRLGIDKIENSFIYQLSQGERQKLGLLISIINNPELLIWDEPFSNLDPTTIDTFWGIVNSNKKTIFYSTHNWEDAMKKSTKVCLLHEGRLLEEPKNPVELLSEFQKQNVLIVGIDNLVSEVIINYKYYKLDGCYYVFWNTDEPIVTEISKLTTNFSVKKISLIDYYRYRTSKL</sequence>
<evidence type="ECO:0000256" key="1">
    <source>
        <dbReference type="ARBA" id="ARBA00005417"/>
    </source>
</evidence>
<protein>
    <submittedName>
        <fullName evidence="7 8">ABC transporter ATP-binding protein</fullName>
    </submittedName>
</protein>
<dbReference type="SMART" id="SM00382">
    <property type="entry name" value="AAA"/>
    <property type="match status" value="1"/>
</dbReference>
<evidence type="ECO:0000256" key="4">
    <source>
        <dbReference type="ARBA" id="ARBA00022741"/>
    </source>
</evidence>
<reference evidence="8 9" key="1">
    <citation type="submission" date="2019-03" db="EMBL/GenBank/DDBJ databases">
        <title>Diversity of the mouse oral microbiome.</title>
        <authorList>
            <person name="Joseph S."/>
            <person name="Aduse-Opoku J."/>
            <person name="Curtis M."/>
            <person name="Wade W."/>
            <person name="Hashim A."/>
        </authorList>
    </citation>
    <scope>NUCLEOTIDE SEQUENCE [LARGE SCALE GENOMIC DNA]</scope>
    <source>
        <strain evidence="8 9">P2318</strain>
    </source>
</reference>
<dbReference type="InterPro" id="IPR003439">
    <property type="entry name" value="ABC_transporter-like_ATP-bd"/>
</dbReference>
<dbReference type="PROSITE" id="PS00211">
    <property type="entry name" value="ABC_TRANSPORTER_1"/>
    <property type="match status" value="1"/>
</dbReference>
<feature type="domain" description="ABC transporter" evidence="6">
    <location>
        <begin position="5"/>
        <end position="224"/>
    </location>
</feature>
<dbReference type="PANTHER" id="PTHR42711:SF5">
    <property type="entry name" value="ABC TRANSPORTER ATP-BINDING PROTEIN NATA"/>
    <property type="match status" value="1"/>
</dbReference>
<dbReference type="PROSITE" id="PS50893">
    <property type="entry name" value="ABC_TRANSPORTER_2"/>
    <property type="match status" value="1"/>
</dbReference>
<evidence type="ECO:0000256" key="5">
    <source>
        <dbReference type="ARBA" id="ARBA00022840"/>
    </source>
</evidence>
<dbReference type="GeneID" id="93046957"/>
<keyword evidence="2" id="KW-0813">Transport</keyword>
<dbReference type="PANTHER" id="PTHR42711">
    <property type="entry name" value="ABC TRANSPORTER ATP-BINDING PROTEIN"/>
    <property type="match status" value="1"/>
</dbReference>
<gene>
    <name evidence="7" type="primary">natA_2</name>
    <name evidence="8" type="ORF">E4T97_05495</name>
    <name evidence="7" type="ORF">IMSAGC001_03621</name>
</gene>
<dbReference type="InterPro" id="IPR003593">
    <property type="entry name" value="AAA+_ATPase"/>
</dbReference>
<accession>A0A7J0A864</accession>
<keyword evidence="5 7" id="KW-0067">ATP-binding</keyword>
<evidence type="ECO:0000256" key="3">
    <source>
        <dbReference type="ARBA" id="ARBA00022458"/>
    </source>
</evidence>
<organism evidence="7 10">
    <name type="scientific">Bacteroides acidifaciens</name>
    <dbReference type="NCBI Taxonomy" id="85831"/>
    <lineage>
        <taxon>Bacteria</taxon>
        <taxon>Pseudomonadati</taxon>
        <taxon>Bacteroidota</taxon>
        <taxon>Bacteroidia</taxon>
        <taxon>Bacteroidales</taxon>
        <taxon>Bacteroidaceae</taxon>
        <taxon>Bacteroides</taxon>
    </lineage>
</organism>
<proteinExistence type="inferred from homology"/>
<evidence type="ECO:0000313" key="8">
    <source>
        <dbReference type="EMBL" id="TFU51150.1"/>
    </source>
</evidence>
<dbReference type="RefSeq" id="WP_128824258.1">
    <property type="nucleotide sequence ID" value="NZ_BLLS01000166.1"/>
</dbReference>
<dbReference type="Pfam" id="PF00005">
    <property type="entry name" value="ABC_tran"/>
    <property type="match status" value="1"/>
</dbReference>
<dbReference type="InterPro" id="IPR027417">
    <property type="entry name" value="P-loop_NTPase"/>
</dbReference>
<dbReference type="CDD" id="cd03230">
    <property type="entry name" value="ABC_DR_subfamily_A"/>
    <property type="match status" value="1"/>
</dbReference>
<evidence type="ECO:0000313" key="7">
    <source>
        <dbReference type="EMBL" id="GFH88179.1"/>
    </source>
</evidence>
<keyword evidence="3" id="KW-0536">Nodulation</keyword>
<evidence type="ECO:0000313" key="10">
    <source>
        <dbReference type="Proteomes" id="UP000491181"/>
    </source>
</evidence>
<dbReference type="EMBL" id="BLLS01000166">
    <property type="protein sequence ID" value="GFH88179.1"/>
    <property type="molecule type" value="Genomic_DNA"/>
</dbReference>
<dbReference type="EMBL" id="SPPV01000008">
    <property type="protein sequence ID" value="TFU51150.1"/>
    <property type="molecule type" value="Genomic_DNA"/>
</dbReference>
<dbReference type="InterPro" id="IPR017871">
    <property type="entry name" value="ABC_transporter-like_CS"/>
</dbReference>
<comment type="caution">
    <text evidence="7">The sequence shown here is derived from an EMBL/GenBank/DDBJ whole genome shotgun (WGS) entry which is preliminary data.</text>
</comment>
<dbReference type="Gene3D" id="3.40.50.300">
    <property type="entry name" value="P-loop containing nucleotide triphosphate hydrolases"/>
    <property type="match status" value="1"/>
</dbReference>
<name>A0A7J0A864_9BACE</name>
<dbReference type="Proteomes" id="UP000491181">
    <property type="component" value="Unassembled WGS sequence"/>
</dbReference>
<dbReference type="AlphaFoldDB" id="A0A7J0A864"/>
<dbReference type="Proteomes" id="UP000298073">
    <property type="component" value="Unassembled WGS sequence"/>
</dbReference>
<dbReference type="SUPFAM" id="SSF52540">
    <property type="entry name" value="P-loop containing nucleoside triphosphate hydrolases"/>
    <property type="match status" value="1"/>
</dbReference>
<keyword evidence="4" id="KW-0547">Nucleotide-binding</keyword>